<feature type="region of interest" description="Disordered" evidence="1">
    <location>
        <begin position="330"/>
        <end position="350"/>
    </location>
</feature>
<keyword evidence="3" id="KW-1185">Reference proteome</keyword>
<evidence type="ECO:0000256" key="1">
    <source>
        <dbReference type="SAM" id="MobiDB-lite"/>
    </source>
</evidence>
<gene>
    <name evidence="2" type="ORF">EHS25_002736</name>
</gene>
<protein>
    <submittedName>
        <fullName evidence="2">Uncharacterized protein</fullName>
    </submittedName>
</protein>
<comment type="caution">
    <text evidence="2">The sequence shown here is derived from an EMBL/GenBank/DDBJ whole genome shotgun (WGS) entry which is preliminary data.</text>
</comment>
<dbReference type="EMBL" id="RSCD01000015">
    <property type="protein sequence ID" value="RSH89070.1"/>
    <property type="molecule type" value="Genomic_DNA"/>
</dbReference>
<organism evidence="2 3">
    <name type="scientific">Saitozyma podzolica</name>
    <dbReference type="NCBI Taxonomy" id="1890683"/>
    <lineage>
        <taxon>Eukaryota</taxon>
        <taxon>Fungi</taxon>
        <taxon>Dikarya</taxon>
        <taxon>Basidiomycota</taxon>
        <taxon>Agaricomycotina</taxon>
        <taxon>Tremellomycetes</taxon>
        <taxon>Tremellales</taxon>
        <taxon>Trimorphomycetaceae</taxon>
        <taxon>Saitozyma</taxon>
    </lineage>
</organism>
<accession>A0A427YD66</accession>
<dbReference type="Proteomes" id="UP000279259">
    <property type="component" value="Unassembled WGS sequence"/>
</dbReference>
<feature type="region of interest" description="Disordered" evidence="1">
    <location>
        <begin position="138"/>
        <end position="171"/>
    </location>
</feature>
<dbReference type="OrthoDB" id="2591811at2759"/>
<evidence type="ECO:0000313" key="2">
    <source>
        <dbReference type="EMBL" id="RSH89070.1"/>
    </source>
</evidence>
<dbReference type="AlphaFoldDB" id="A0A427YD66"/>
<evidence type="ECO:0000313" key="3">
    <source>
        <dbReference type="Proteomes" id="UP000279259"/>
    </source>
</evidence>
<feature type="compositionally biased region" description="Basic and acidic residues" evidence="1">
    <location>
        <begin position="333"/>
        <end position="350"/>
    </location>
</feature>
<sequence length="425" mass="47167">MAKVQTFPSAWEGVLSGLVEENDASGFLTTLGELIGAHHVPSRPHFQLLLYLAINPPLETTTQTPLSLLSSILSSHSSTSLSALLPCVPSSSREPAWFAWQAHSELERRVRTYLRPCVDEGIWALLWDRQKVEKGEKGLNGLRNDAGRNGVGKGKGKARANAADSDDEEEEEIEEKVVSAKGWELLEWFLDLWEKDRQECAKSDESDGSGCAYSRMLLDQFRRRGALQIDDAAAPLAVVRSSYSEAGYAVTATSSDRRSAVARLLSLLINTAICPNPPFHPGSLLLSLLSLLRTLPLNSLRLLLPTLRDLPPTVLSHLLTHAIEDLGGIRPSKTTERRRDPWRDFGDDRPFPAPKQEYVWTTLLPMKGSDTARLDLFKMCLASEMLQRYRRGWDFEAKDVSKIEASLGEGQEAKGVAELVQLMPL</sequence>
<reference evidence="2 3" key="1">
    <citation type="submission" date="2018-11" db="EMBL/GenBank/DDBJ databases">
        <title>Genome sequence of Saitozyma podzolica DSM 27192.</title>
        <authorList>
            <person name="Aliyu H."/>
            <person name="Gorte O."/>
            <person name="Ochsenreither K."/>
        </authorList>
    </citation>
    <scope>NUCLEOTIDE SEQUENCE [LARGE SCALE GENOMIC DNA]</scope>
    <source>
        <strain evidence="2 3">DSM 27192</strain>
    </source>
</reference>
<name>A0A427YD66_9TREE</name>
<proteinExistence type="predicted"/>